<comment type="caution">
    <text evidence="1">The sequence shown here is derived from an EMBL/GenBank/DDBJ whole genome shotgun (WGS) entry which is preliminary data.</text>
</comment>
<name>A0AAI9T735_PENTH</name>
<keyword evidence="2" id="KW-1185">Reference proteome</keyword>
<reference evidence="1" key="2">
    <citation type="journal article" date="2016" name="Fungal Biol.">
        <title>Ochratoxin A production by Penicillium thymicola.</title>
        <authorList>
            <person name="Nguyen H.D.T."/>
            <person name="McMullin D.R."/>
            <person name="Ponomareva E."/>
            <person name="Riley R."/>
            <person name="Pomraning K.R."/>
            <person name="Baker S.E."/>
            <person name="Seifert K.A."/>
        </authorList>
    </citation>
    <scope>NUCLEOTIDE SEQUENCE</scope>
    <source>
        <strain evidence="1">DAOM 180753</strain>
    </source>
</reference>
<evidence type="ECO:0000313" key="1">
    <source>
        <dbReference type="EMBL" id="KAJ9481957.1"/>
    </source>
</evidence>
<sequence length="42" mass="4936">MLILKQMATEDVVYSERSTGANQEISRQHSLSHWRFFGLPDR</sequence>
<evidence type="ECO:0000313" key="2">
    <source>
        <dbReference type="Proteomes" id="UP001227192"/>
    </source>
</evidence>
<protein>
    <submittedName>
        <fullName evidence="1">Uncharacterized protein</fullName>
    </submittedName>
</protein>
<dbReference type="Proteomes" id="UP001227192">
    <property type="component" value="Unassembled WGS sequence"/>
</dbReference>
<feature type="non-terminal residue" evidence="1">
    <location>
        <position position="42"/>
    </location>
</feature>
<dbReference type="AlphaFoldDB" id="A0AAI9T735"/>
<proteinExistence type="predicted"/>
<reference evidence="1" key="1">
    <citation type="submission" date="2015-06" db="EMBL/GenBank/DDBJ databases">
        <authorList>
            <person name="Nguyen H."/>
        </authorList>
    </citation>
    <scope>NUCLEOTIDE SEQUENCE</scope>
    <source>
        <strain evidence="1">DAOM 180753</strain>
    </source>
</reference>
<dbReference type="EMBL" id="LACB01000648">
    <property type="protein sequence ID" value="KAJ9481957.1"/>
    <property type="molecule type" value="Genomic_DNA"/>
</dbReference>
<accession>A0AAI9T735</accession>
<organism evidence="1 2">
    <name type="scientific">Penicillium thymicola</name>
    <dbReference type="NCBI Taxonomy" id="293382"/>
    <lineage>
        <taxon>Eukaryota</taxon>
        <taxon>Fungi</taxon>
        <taxon>Dikarya</taxon>
        <taxon>Ascomycota</taxon>
        <taxon>Pezizomycotina</taxon>
        <taxon>Eurotiomycetes</taxon>
        <taxon>Eurotiomycetidae</taxon>
        <taxon>Eurotiales</taxon>
        <taxon>Aspergillaceae</taxon>
        <taxon>Penicillium</taxon>
    </lineage>
</organism>
<gene>
    <name evidence="1" type="ORF">VN97_g11498</name>
</gene>